<dbReference type="PANTHER" id="PTHR10885">
    <property type="entry name" value="ISOPENTENYL-DIPHOSPHATE DELTA-ISOMERASE"/>
    <property type="match status" value="1"/>
</dbReference>
<dbReference type="InterPro" id="IPR015797">
    <property type="entry name" value="NUDIX_hydrolase-like_dom_sf"/>
</dbReference>
<keyword evidence="7 10" id="KW-0464">Manganese</keyword>
<evidence type="ECO:0000259" key="11">
    <source>
        <dbReference type="PROSITE" id="PS51462"/>
    </source>
</evidence>
<evidence type="ECO:0000256" key="6">
    <source>
        <dbReference type="ARBA" id="ARBA00022842"/>
    </source>
</evidence>
<dbReference type="EC" id="5.3.3.2" evidence="3 10"/>
<keyword evidence="9 10" id="KW-0413">Isomerase</keyword>
<feature type="binding site" evidence="10">
    <location>
        <position position="119"/>
    </location>
    <ligand>
        <name>Mn(2+)</name>
        <dbReference type="ChEBI" id="CHEBI:29035"/>
    </ligand>
</feature>
<reference evidence="13" key="1">
    <citation type="journal article" date="2019" name="Int. J. Syst. Evol. Microbiol.">
        <title>The Global Catalogue of Microorganisms (GCM) 10K type strain sequencing project: providing services to taxonomists for standard genome sequencing and annotation.</title>
        <authorList>
            <consortium name="The Broad Institute Genomics Platform"/>
            <consortium name="The Broad Institute Genome Sequencing Center for Infectious Disease"/>
            <person name="Wu L."/>
            <person name="Ma J."/>
        </authorList>
    </citation>
    <scope>NUCLEOTIDE SEQUENCE [LARGE SCALE GENOMIC DNA]</scope>
    <source>
        <strain evidence="13">JCM 13249</strain>
    </source>
</reference>
<evidence type="ECO:0000256" key="3">
    <source>
        <dbReference type="ARBA" id="ARBA00012057"/>
    </source>
</evidence>
<keyword evidence="5 10" id="KW-0479">Metal-binding</keyword>
<comment type="similarity">
    <text evidence="2 10">Belongs to the IPP isomerase type 1 family.</text>
</comment>
<dbReference type="CDD" id="cd02885">
    <property type="entry name" value="NUDIX_IPP_Isomerase"/>
    <property type="match status" value="1"/>
</dbReference>
<feature type="binding site" evidence="10">
    <location>
        <position position="92"/>
    </location>
    <ligand>
        <name>Mg(2+)</name>
        <dbReference type="ChEBI" id="CHEBI:18420"/>
    </ligand>
</feature>
<feature type="active site" evidence="10">
    <location>
        <position position="121"/>
    </location>
</feature>
<dbReference type="Pfam" id="PF00293">
    <property type="entry name" value="NUDIX"/>
    <property type="match status" value="1"/>
</dbReference>
<feature type="binding site" evidence="10">
    <location>
        <position position="30"/>
    </location>
    <ligand>
        <name>Mn(2+)</name>
        <dbReference type="ChEBI" id="CHEBI:29035"/>
    </ligand>
</feature>
<evidence type="ECO:0000313" key="12">
    <source>
        <dbReference type="EMBL" id="GAA1747617.1"/>
    </source>
</evidence>
<organism evidence="12 13">
    <name type="scientific">Luedemannella helvata</name>
    <dbReference type="NCBI Taxonomy" id="349315"/>
    <lineage>
        <taxon>Bacteria</taxon>
        <taxon>Bacillati</taxon>
        <taxon>Actinomycetota</taxon>
        <taxon>Actinomycetes</taxon>
        <taxon>Micromonosporales</taxon>
        <taxon>Micromonosporaceae</taxon>
        <taxon>Luedemannella</taxon>
    </lineage>
</organism>
<evidence type="ECO:0000256" key="10">
    <source>
        <dbReference type="HAMAP-Rule" id="MF_00202"/>
    </source>
</evidence>
<comment type="pathway">
    <text evidence="1 10">Isoprenoid biosynthesis; dimethylallyl diphosphate biosynthesis; dimethylallyl diphosphate from isopentenyl diphosphate: step 1/1.</text>
</comment>
<comment type="catalytic activity">
    <reaction evidence="10">
        <text>isopentenyl diphosphate = dimethylallyl diphosphate</text>
        <dbReference type="Rhea" id="RHEA:23284"/>
        <dbReference type="ChEBI" id="CHEBI:57623"/>
        <dbReference type="ChEBI" id="CHEBI:128769"/>
        <dbReference type="EC" id="5.3.3.2"/>
    </reaction>
</comment>
<dbReference type="PANTHER" id="PTHR10885:SF0">
    <property type="entry name" value="ISOPENTENYL-DIPHOSPHATE DELTA-ISOMERASE"/>
    <property type="match status" value="1"/>
</dbReference>
<evidence type="ECO:0000256" key="5">
    <source>
        <dbReference type="ARBA" id="ARBA00022723"/>
    </source>
</evidence>
<keyword evidence="8 10" id="KW-0414">Isoprene biosynthesis</keyword>
<dbReference type="InterPro" id="IPR056375">
    <property type="entry name" value="Idi_bact"/>
</dbReference>
<comment type="subcellular location">
    <subcellularLocation>
        <location evidence="10">Cytoplasm</location>
    </subcellularLocation>
</comment>
<comment type="function">
    <text evidence="10">Catalyzes the 1,3-allylic rearrangement of the homoallylic substrate isopentenyl (IPP) to its highly electrophilic allylic isomer, dimethylallyl diphosphate (DMAPP).</text>
</comment>
<dbReference type="HAMAP" id="MF_00202">
    <property type="entry name" value="Idi"/>
    <property type="match status" value="1"/>
</dbReference>
<dbReference type="PROSITE" id="PS51462">
    <property type="entry name" value="NUDIX"/>
    <property type="match status" value="1"/>
</dbReference>
<feature type="binding site" evidence="10">
    <location>
        <position position="74"/>
    </location>
    <ligand>
        <name>Mn(2+)</name>
        <dbReference type="ChEBI" id="CHEBI:29035"/>
    </ligand>
</feature>
<dbReference type="SUPFAM" id="SSF55811">
    <property type="entry name" value="Nudix"/>
    <property type="match status" value="1"/>
</dbReference>
<sequence>MPAVSRELSFVELVTPDGEAVGSATVESAHQQPGALHRAFSVLLVTADGRTLLQRRAAQKTRFPLRWANSCCGHPAPGEPVAEAAARRLTEELGISGVEFVEAGVYAYRADDPATGRVEHEYDHVLVGRVEADLAVAPDPAEVAELRWVAAERLREEIIAAPDAHAPWLPGVLSVAFDLS</sequence>
<dbReference type="InterPro" id="IPR000086">
    <property type="entry name" value="NUDIX_hydrolase_dom"/>
</dbReference>
<evidence type="ECO:0000256" key="7">
    <source>
        <dbReference type="ARBA" id="ARBA00023211"/>
    </source>
</evidence>
<dbReference type="Gene3D" id="3.90.79.10">
    <property type="entry name" value="Nucleoside Triphosphate Pyrophosphohydrolase"/>
    <property type="match status" value="1"/>
</dbReference>
<evidence type="ECO:0000313" key="13">
    <source>
        <dbReference type="Proteomes" id="UP001500655"/>
    </source>
</evidence>
<protein>
    <recommendedName>
        <fullName evidence="3 10">Isopentenyl-diphosphate Delta-isomerase</fullName>
        <shortName evidence="10">IPP isomerase</shortName>
        <ecNumber evidence="3 10">5.3.3.2</ecNumber>
    </recommendedName>
    <alternativeName>
        <fullName evidence="10">IPP:DMAPP isomerase</fullName>
    </alternativeName>
    <alternativeName>
        <fullName evidence="10">Isopentenyl pyrophosphate isomerase</fullName>
    </alternativeName>
</protein>
<evidence type="ECO:0000256" key="1">
    <source>
        <dbReference type="ARBA" id="ARBA00004826"/>
    </source>
</evidence>
<gene>
    <name evidence="10 12" type="primary">idi</name>
    <name evidence="12" type="ORF">GCM10009681_18510</name>
</gene>
<dbReference type="EMBL" id="BAAALS010000007">
    <property type="protein sequence ID" value="GAA1747617.1"/>
    <property type="molecule type" value="Genomic_DNA"/>
</dbReference>
<evidence type="ECO:0000256" key="4">
    <source>
        <dbReference type="ARBA" id="ARBA00022490"/>
    </source>
</evidence>
<feature type="binding site" evidence="10">
    <location>
        <position position="37"/>
    </location>
    <ligand>
        <name>Mn(2+)</name>
        <dbReference type="ChEBI" id="CHEBI:29035"/>
    </ligand>
</feature>
<dbReference type="RefSeq" id="WP_344078947.1">
    <property type="nucleotide sequence ID" value="NZ_BAAALS010000007.1"/>
</dbReference>
<feature type="active site" evidence="10">
    <location>
        <position position="72"/>
    </location>
</feature>
<dbReference type="NCBIfam" id="NF002995">
    <property type="entry name" value="PRK03759.1"/>
    <property type="match status" value="1"/>
</dbReference>
<evidence type="ECO:0000256" key="8">
    <source>
        <dbReference type="ARBA" id="ARBA00023229"/>
    </source>
</evidence>
<comment type="cofactor">
    <cofactor evidence="10">
        <name>Mg(2+)</name>
        <dbReference type="ChEBI" id="CHEBI:18420"/>
    </cofactor>
    <text evidence="10">Binds 1 Mg(2+) ion per subunit. The magnesium ion binds only when substrate is bound.</text>
</comment>
<name>A0ABP4W5K6_9ACTN</name>
<comment type="cofactor">
    <cofactor evidence="10">
        <name>Mn(2+)</name>
        <dbReference type="ChEBI" id="CHEBI:29035"/>
    </cofactor>
    <text evidence="10">Binds 1 Mn(2+) ion per subunit.</text>
</comment>
<dbReference type="Proteomes" id="UP001500655">
    <property type="component" value="Unassembled WGS sequence"/>
</dbReference>
<dbReference type="PIRSF" id="PIRSF018427">
    <property type="entry name" value="Isopntndiph_ism"/>
    <property type="match status" value="1"/>
</dbReference>
<comment type="caution">
    <text evidence="12">The sequence shown here is derived from an EMBL/GenBank/DDBJ whole genome shotgun (WGS) entry which is preliminary data.</text>
</comment>
<feature type="binding site" evidence="10">
    <location>
        <position position="121"/>
    </location>
    <ligand>
        <name>Mn(2+)</name>
        <dbReference type="ChEBI" id="CHEBI:29035"/>
    </ligand>
</feature>
<evidence type="ECO:0000256" key="9">
    <source>
        <dbReference type="ARBA" id="ARBA00023235"/>
    </source>
</evidence>
<proteinExistence type="inferred from homology"/>
<dbReference type="NCBIfam" id="TIGR02150">
    <property type="entry name" value="IPP_isom_1"/>
    <property type="match status" value="1"/>
</dbReference>
<evidence type="ECO:0000256" key="2">
    <source>
        <dbReference type="ARBA" id="ARBA00007579"/>
    </source>
</evidence>
<keyword evidence="6 10" id="KW-0460">Magnesium</keyword>
<accession>A0ABP4W5K6</accession>
<keyword evidence="13" id="KW-1185">Reference proteome</keyword>
<dbReference type="InterPro" id="IPR011876">
    <property type="entry name" value="IsopentenylPP_isomerase_typ1"/>
</dbReference>
<keyword evidence="4 10" id="KW-0963">Cytoplasm</keyword>
<feature type="domain" description="Nudix hydrolase" evidence="11">
    <location>
        <begin position="35"/>
        <end position="171"/>
    </location>
</feature>